<evidence type="ECO:0000313" key="1">
    <source>
        <dbReference type="EMBL" id="SBT33996.1"/>
    </source>
</evidence>
<sequence>MYGYLAYQSGETCTYRCSFPQGEHISFKKKNKLCPESIFYENPLHSAAFYDNVGQSSENVLFEKVTCSLSCTATPLPAWAILLPELYWRLLPNLHCRQLPNLYWRLLPNLHWRLLPNLHYRQLPYFPFFTNPAMSVIFCRNAGVISGFALAYLCFPLISYLPLPTGAPVSWRPCNSGSASHHTVFSPAPFCTNEQGTARTYLPRIASLSLYNCCCHYHCQCTLCDVTEAICKYKSFPTLPCVNKVALRCGKKCQCFCKRLLRMGYVKGVVCYCAHPAQLSSCKMRKTSMKRRTKKRSSLRQK</sequence>
<reference evidence="3 4" key="1">
    <citation type="submission" date="2016-05" db="EMBL/GenBank/DDBJ databases">
        <authorList>
            <person name="Naeem Raeece"/>
        </authorList>
    </citation>
    <scope>NUCLEOTIDE SEQUENCE [LARGE SCALE GENOMIC DNA]</scope>
</reference>
<protein>
    <submittedName>
        <fullName evidence="1">Uncharacterized protein</fullName>
    </submittedName>
</protein>
<evidence type="ECO:0000313" key="2">
    <source>
        <dbReference type="EMBL" id="SBT34525.1"/>
    </source>
</evidence>
<dbReference type="EMBL" id="FLRE01000080">
    <property type="protein sequence ID" value="SBT34525.1"/>
    <property type="molecule type" value="Genomic_DNA"/>
</dbReference>
<gene>
    <name evidence="1" type="ORF">POVWA1_019950</name>
    <name evidence="2" type="ORF">POVWA2_020140</name>
</gene>
<organism evidence="1 4">
    <name type="scientific">Plasmodium ovale wallikeri</name>
    <dbReference type="NCBI Taxonomy" id="864142"/>
    <lineage>
        <taxon>Eukaryota</taxon>
        <taxon>Sar</taxon>
        <taxon>Alveolata</taxon>
        <taxon>Apicomplexa</taxon>
        <taxon>Aconoidasida</taxon>
        <taxon>Haemosporida</taxon>
        <taxon>Plasmodiidae</taxon>
        <taxon>Plasmodium</taxon>
        <taxon>Plasmodium (Plasmodium)</taxon>
    </lineage>
</organism>
<name>A0A1A8YR09_PLAOA</name>
<accession>A0A1A8YR09</accession>
<dbReference type="EMBL" id="FLRD01000063">
    <property type="protein sequence ID" value="SBT33996.1"/>
    <property type="molecule type" value="Genomic_DNA"/>
</dbReference>
<keyword evidence="4" id="KW-1185">Reference proteome</keyword>
<dbReference type="Proteomes" id="UP000078550">
    <property type="component" value="Unassembled WGS sequence"/>
</dbReference>
<dbReference type="Proteomes" id="UP000078555">
    <property type="component" value="Unassembled WGS sequence"/>
</dbReference>
<proteinExistence type="predicted"/>
<evidence type="ECO:0000313" key="3">
    <source>
        <dbReference type="Proteomes" id="UP000078550"/>
    </source>
</evidence>
<reference evidence="1" key="2">
    <citation type="submission" date="2016-05" db="EMBL/GenBank/DDBJ databases">
        <authorList>
            <person name="Lavstsen T."/>
            <person name="Jespersen J.S."/>
        </authorList>
    </citation>
    <scope>NUCLEOTIDE SEQUENCE [LARGE SCALE GENOMIC DNA]</scope>
</reference>
<dbReference type="AlphaFoldDB" id="A0A1A8YR09"/>
<evidence type="ECO:0000313" key="4">
    <source>
        <dbReference type="Proteomes" id="UP000078555"/>
    </source>
</evidence>